<name>A0A4Q9QR45_9GAMM</name>
<feature type="transmembrane region" description="Helical" evidence="4">
    <location>
        <begin position="372"/>
        <end position="392"/>
    </location>
</feature>
<dbReference type="InterPro" id="IPR020846">
    <property type="entry name" value="MFS_dom"/>
</dbReference>
<evidence type="ECO:0000256" key="3">
    <source>
        <dbReference type="ARBA" id="ARBA00023136"/>
    </source>
</evidence>
<dbReference type="Gene3D" id="1.20.1250.20">
    <property type="entry name" value="MFS general substrate transporter like domains"/>
    <property type="match status" value="2"/>
</dbReference>
<feature type="transmembrane region" description="Helical" evidence="4">
    <location>
        <begin position="171"/>
        <end position="190"/>
    </location>
</feature>
<feature type="transmembrane region" description="Helical" evidence="4">
    <location>
        <begin position="105"/>
        <end position="123"/>
    </location>
</feature>
<feature type="transmembrane region" description="Helical" evidence="4">
    <location>
        <begin position="82"/>
        <end position="99"/>
    </location>
</feature>
<evidence type="ECO:0000256" key="2">
    <source>
        <dbReference type="ARBA" id="ARBA00022989"/>
    </source>
</evidence>
<dbReference type="SUPFAM" id="SSF103473">
    <property type="entry name" value="MFS general substrate transporter"/>
    <property type="match status" value="1"/>
</dbReference>
<evidence type="ECO:0000313" key="6">
    <source>
        <dbReference type="EMBL" id="TBU83335.1"/>
    </source>
</evidence>
<comment type="caution">
    <text evidence="6">The sequence shown here is derived from an EMBL/GenBank/DDBJ whole genome shotgun (WGS) entry which is preliminary data.</text>
</comment>
<dbReference type="EMBL" id="QJUI01000002">
    <property type="protein sequence ID" value="TBU83335.1"/>
    <property type="molecule type" value="Genomic_DNA"/>
</dbReference>
<feature type="transmembrane region" description="Helical" evidence="4">
    <location>
        <begin position="50"/>
        <end position="75"/>
    </location>
</feature>
<dbReference type="Pfam" id="PF07690">
    <property type="entry name" value="MFS_1"/>
    <property type="match status" value="1"/>
</dbReference>
<proteinExistence type="predicted"/>
<dbReference type="GO" id="GO:0022857">
    <property type="term" value="F:transmembrane transporter activity"/>
    <property type="evidence" value="ECO:0007669"/>
    <property type="project" value="InterPro"/>
</dbReference>
<keyword evidence="1 4" id="KW-0812">Transmembrane</keyword>
<dbReference type="OrthoDB" id="9770492at2"/>
<dbReference type="PROSITE" id="PS50850">
    <property type="entry name" value="MFS"/>
    <property type="match status" value="1"/>
</dbReference>
<protein>
    <submittedName>
        <fullName evidence="6">MFS transporter</fullName>
    </submittedName>
</protein>
<accession>A0A4Q9QR45</accession>
<dbReference type="InterPro" id="IPR011701">
    <property type="entry name" value="MFS"/>
</dbReference>
<keyword evidence="3 4" id="KW-0472">Membrane</keyword>
<dbReference type="InterPro" id="IPR036259">
    <property type="entry name" value="MFS_trans_sf"/>
</dbReference>
<evidence type="ECO:0000256" key="1">
    <source>
        <dbReference type="ARBA" id="ARBA00022692"/>
    </source>
</evidence>
<feature type="transmembrane region" description="Helical" evidence="4">
    <location>
        <begin position="144"/>
        <end position="165"/>
    </location>
</feature>
<feature type="transmembrane region" description="Helical" evidence="4">
    <location>
        <begin position="258"/>
        <end position="275"/>
    </location>
</feature>
<feature type="transmembrane region" description="Helical" evidence="4">
    <location>
        <begin position="287"/>
        <end position="306"/>
    </location>
</feature>
<feature type="domain" description="Major facilitator superfamily (MFS) profile" evidence="5">
    <location>
        <begin position="18"/>
        <end position="398"/>
    </location>
</feature>
<organism evidence="6 7">
    <name type="scientific">Phytopseudomonas daroniae</name>
    <dbReference type="NCBI Taxonomy" id="2487519"/>
    <lineage>
        <taxon>Bacteria</taxon>
        <taxon>Pseudomonadati</taxon>
        <taxon>Pseudomonadota</taxon>
        <taxon>Gammaproteobacteria</taxon>
        <taxon>Pseudomonadales</taxon>
        <taxon>Pseudomonadaceae</taxon>
        <taxon>Phytopseudomonas</taxon>
    </lineage>
</organism>
<keyword evidence="7" id="KW-1185">Reference proteome</keyword>
<dbReference type="RefSeq" id="WP_131178481.1">
    <property type="nucleotide sequence ID" value="NZ_QJUI01000002.1"/>
</dbReference>
<evidence type="ECO:0000256" key="4">
    <source>
        <dbReference type="SAM" id="Phobius"/>
    </source>
</evidence>
<sequence length="421" mass="44851">MPNTPAAASLQDRPAMSLLLLISLTHLLNDMLQAVLPTLYPALKTEYDLSYGQLGLLTLVFHLVGALCQPLIGYWGDRRSQPWLLPSGMLCMAVGLWLLAEAESFSGLLWVAALVGLGSSIFHPEAARACRQVSAGRFGLAQSVFQLGGNIGSALAPLLIALVLLPAGAQGMTWLPLLALVGFILLVRAGRSVKRHLGARLRMNSSLPPMASIGRRHLLLAMTLLSVMILSKYAYLAAMANYYSFYLIERFELSVAEAQLQLFVFLAAVAVGTMMGGPLGDRIGHRWVILLSLLGSCPFTLLLPHVGFSACVLLSVVIGVLMASAFPAIIVYALQLLPNRVGLVAGYFFGLTFGVSGIAAAALGLLADRWGIEALFVVVACLPLCGLLALWLPTGQLHAQSREGNGACCDDTHQPCCSSID</sequence>
<dbReference type="CDD" id="cd17478">
    <property type="entry name" value="MFS_FsR"/>
    <property type="match status" value="1"/>
</dbReference>
<feature type="transmembrane region" description="Helical" evidence="4">
    <location>
        <begin position="218"/>
        <end position="238"/>
    </location>
</feature>
<feature type="transmembrane region" description="Helical" evidence="4">
    <location>
        <begin position="312"/>
        <end position="334"/>
    </location>
</feature>
<keyword evidence="2 4" id="KW-1133">Transmembrane helix</keyword>
<dbReference type="GO" id="GO:0005886">
    <property type="term" value="C:plasma membrane"/>
    <property type="evidence" value="ECO:0007669"/>
    <property type="project" value="TreeGrafter"/>
</dbReference>
<feature type="transmembrane region" description="Helical" evidence="4">
    <location>
        <begin position="341"/>
        <end position="366"/>
    </location>
</feature>
<evidence type="ECO:0000259" key="5">
    <source>
        <dbReference type="PROSITE" id="PS50850"/>
    </source>
</evidence>
<dbReference type="AlphaFoldDB" id="A0A4Q9QR45"/>
<gene>
    <name evidence="6" type="ORF">DNK06_02535</name>
</gene>
<dbReference type="PANTHER" id="PTHR43129">
    <property type="entry name" value="FOSMIDOMYCIN RESISTANCE PROTEIN"/>
    <property type="match status" value="1"/>
</dbReference>
<dbReference type="Proteomes" id="UP000292302">
    <property type="component" value="Unassembled WGS sequence"/>
</dbReference>
<dbReference type="PANTHER" id="PTHR43129:SF1">
    <property type="entry name" value="FOSMIDOMYCIN RESISTANCE PROTEIN"/>
    <property type="match status" value="1"/>
</dbReference>
<reference evidence="6 7" key="1">
    <citation type="submission" date="2018-06" db="EMBL/GenBank/DDBJ databases">
        <title>Three novel Pseudomonas species isolated from symptomatic oak.</title>
        <authorList>
            <person name="Bueno-Gonzalez V."/>
            <person name="Brady C."/>
        </authorList>
    </citation>
    <scope>NUCLEOTIDE SEQUENCE [LARGE SCALE GENOMIC DNA]</scope>
    <source>
        <strain evidence="6 7">P9A</strain>
    </source>
</reference>
<evidence type="ECO:0000313" key="7">
    <source>
        <dbReference type="Proteomes" id="UP000292302"/>
    </source>
</evidence>